<dbReference type="OrthoDB" id="2507659at2759"/>
<dbReference type="EMBL" id="ADAS02011099">
    <property type="protein sequence ID" value="OAV84835.1"/>
    <property type="molecule type" value="Genomic_DNA"/>
</dbReference>
<name>A0A180FWJ5_PUCT1</name>
<dbReference type="VEuPathDB" id="FungiDB:PTTG_31017"/>
<evidence type="ECO:0000313" key="3">
    <source>
        <dbReference type="Proteomes" id="UP000005240"/>
    </source>
</evidence>
<reference evidence="1" key="2">
    <citation type="submission" date="2016-05" db="EMBL/GenBank/DDBJ databases">
        <title>Comparative analysis highlights variable genome content of wheat rusts and divergence of the mating loci.</title>
        <authorList>
            <person name="Cuomo C.A."/>
            <person name="Bakkeren G."/>
            <person name="Szabo L."/>
            <person name="Khalil H."/>
            <person name="Joly D."/>
            <person name="Goldberg J."/>
            <person name="Young S."/>
            <person name="Zeng Q."/>
            <person name="Fellers J."/>
        </authorList>
    </citation>
    <scope>NUCLEOTIDE SEQUENCE [LARGE SCALE GENOMIC DNA]</scope>
    <source>
        <strain evidence="1">1-1 BBBD Race 1</strain>
    </source>
</reference>
<evidence type="ECO:0000313" key="1">
    <source>
        <dbReference type="EMBL" id="OAV84835.1"/>
    </source>
</evidence>
<dbReference type="Proteomes" id="UP000005240">
    <property type="component" value="Unassembled WGS sequence"/>
</dbReference>
<reference evidence="2 3" key="3">
    <citation type="journal article" date="2017" name="G3 (Bethesda)">
        <title>Comparative analysis highlights variable genome content of wheat rusts and divergence of the mating loci.</title>
        <authorList>
            <person name="Cuomo C.A."/>
            <person name="Bakkeren G."/>
            <person name="Khalil H.B."/>
            <person name="Panwar V."/>
            <person name="Joly D."/>
            <person name="Linning R."/>
            <person name="Sakthikumar S."/>
            <person name="Song X."/>
            <person name="Adiconis X."/>
            <person name="Fan L."/>
            <person name="Goldberg J.M."/>
            <person name="Levin J.Z."/>
            <person name="Young S."/>
            <person name="Zeng Q."/>
            <person name="Anikster Y."/>
            <person name="Bruce M."/>
            <person name="Wang M."/>
            <person name="Yin C."/>
            <person name="McCallum B."/>
            <person name="Szabo L.J."/>
            <person name="Hulbert S."/>
            <person name="Chen X."/>
            <person name="Fellers J.P."/>
        </authorList>
    </citation>
    <scope>NUCLEOTIDE SEQUENCE</scope>
    <source>
        <strain evidence="3">Isolate 1-1 / race 1 (BBBD)</strain>
        <strain evidence="2">isolate 1-1 / race 1 (BBBD)</strain>
    </source>
</reference>
<evidence type="ECO:0000313" key="2">
    <source>
        <dbReference type="EnsemblFungi" id="PTTG_31017-t43_1-p1"/>
    </source>
</evidence>
<gene>
    <name evidence="1" type="ORF">PTTG_31017</name>
</gene>
<organism evidence="1">
    <name type="scientific">Puccinia triticina (isolate 1-1 / race 1 (BBBD))</name>
    <name type="common">Brown leaf rust fungus</name>
    <dbReference type="NCBI Taxonomy" id="630390"/>
    <lineage>
        <taxon>Eukaryota</taxon>
        <taxon>Fungi</taxon>
        <taxon>Dikarya</taxon>
        <taxon>Basidiomycota</taxon>
        <taxon>Pucciniomycotina</taxon>
        <taxon>Pucciniomycetes</taxon>
        <taxon>Pucciniales</taxon>
        <taxon>Pucciniaceae</taxon>
        <taxon>Puccinia</taxon>
    </lineage>
</organism>
<dbReference type="EnsemblFungi" id="PTTG_31017-t43_1">
    <property type="protein sequence ID" value="PTTG_31017-t43_1-p1"/>
    <property type="gene ID" value="PTTG_31017"/>
</dbReference>
<proteinExistence type="predicted"/>
<reference evidence="2" key="4">
    <citation type="submission" date="2025-05" db="UniProtKB">
        <authorList>
            <consortium name="EnsemblFungi"/>
        </authorList>
    </citation>
    <scope>IDENTIFICATION</scope>
    <source>
        <strain evidence="2">isolate 1-1 / race 1 (BBBD)</strain>
    </source>
</reference>
<dbReference type="AlphaFoldDB" id="A0A180FWJ5"/>
<keyword evidence="3" id="KW-1185">Reference proteome</keyword>
<sequence length="146" mass="16035">MATKTNNLQVRNSADAISEAGPHASSDSSATHSYQLRVRKRALYNTCEEEESADSDTGASDNTELDIVCRTIFHTTLPSWIDRVLQNLGCASHGSLKAAEWLILYKGERGNEPNQKKDITAIRINHNTFKSSTLPHSTGDKGGRPH</sequence>
<reference evidence="1" key="1">
    <citation type="submission" date="2009-11" db="EMBL/GenBank/DDBJ databases">
        <authorList>
            <consortium name="The Broad Institute Genome Sequencing Platform"/>
            <person name="Ward D."/>
            <person name="Feldgarden M."/>
            <person name="Earl A."/>
            <person name="Young S.K."/>
            <person name="Zeng Q."/>
            <person name="Koehrsen M."/>
            <person name="Alvarado L."/>
            <person name="Berlin A."/>
            <person name="Bochicchio J."/>
            <person name="Borenstein D."/>
            <person name="Chapman S.B."/>
            <person name="Chen Z."/>
            <person name="Engels R."/>
            <person name="Freedman E."/>
            <person name="Gellesch M."/>
            <person name="Goldberg J."/>
            <person name="Griggs A."/>
            <person name="Gujja S."/>
            <person name="Heilman E."/>
            <person name="Heiman D."/>
            <person name="Hepburn T."/>
            <person name="Howarth C."/>
            <person name="Jen D."/>
            <person name="Larson L."/>
            <person name="Lewis B."/>
            <person name="Mehta T."/>
            <person name="Park D."/>
            <person name="Pearson M."/>
            <person name="Roberts A."/>
            <person name="Saif S."/>
            <person name="Shea T."/>
            <person name="Shenoy N."/>
            <person name="Sisk P."/>
            <person name="Stolte C."/>
            <person name="Sykes S."/>
            <person name="Thomson T."/>
            <person name="Walk T."/>
            <person name="White J."/>
            <person name="Yandava C."/>
            <person name="Izard J."/>
            <person name="Baranova O.V."/>
            <person name="Blanton J.M."/>
            <person name="Tanner A.C."/>
            <person name="Dewhirst F.E."/>
            <person name="Haas B."/>
            <person name="Nusbaum C."/>
            <person name="Birren B."/>
        </authorList>
    </citation>
    <scope>NUCLEOTIDE SEQUENCE [LARGE SCALE GENOMIC DNA]</scope>
    <source>
        <strain evidence="1">1-1 BBBD Race 1</strain>
    </source>
</reference>
<accession>A0A180FWJ5</accession>
<protein>
    <submittedName>
        <fullName evidence="1 2">Uncharacterized protein</fullName>
    </submittedName>
</protein>